<comment type="caution">
    <text evidence="3">The sequence shown here is derived from an EMBL/GenBank/DDBJ whole genome shotgun (WGS) entry which is preliminary data.</text>
</comment>
<dbReference type="RefSeq" id="WP_377470244.1">
    <property type="nucleotide sequence ID" value="NZ_JBHLWN010000044.1"/>
</dbReference>
<keyword evidence="2 3" id="KW-0560">Oxidoreductase</keyword>
<protein>
    <submittedName>
        <fullName evidence="3">SDR family NAD(P)-dependent oxidoreductase</fullName>
        <ecNumber evidence="3">1.1.1.-</ecNumber>
    </submittedName>
</protein>
<dbReference type="InterPro" id="IPR002347">
    <property type="entry name" value="SDR_fam"/>
</dbReference>
<dbReference type="SUPFAM" id="SSF51735">
    <property type="entry name" value="NAD(P)-binding Rossmann-fold domains"/>
    <property type="match status" value="1"/>
</dbReference>
<gene>
    <name evidence="3" type="ORF">ACFFK0_11105</name>
</gene>
<proteinExistence type="inferred from homology"/>
<dbReference type="Proteomes" id="UP001589776">
    <property type="component" value="Unassembled WGS sequence"/>
</dbReference>
<dbReference type="InterPro" id="IPR036291">
    <property type="entry name" value="NAD(P)-bd_dom_sf"/>
</dbReference>
<accession>A0ABV6DK07</accession>
<dbReference type="GO" id="GO:0016491">
    <property type="term" value="F:oxidoreductase activity"/>
    <property type="evidence" value="ECO:0007669"/>
    <property type="project" value="UniProtKB-KW"/>
</dbReference>
<evidence type="ECO:0000256" key="2">
    <source>
        <dbReference type="ARBA" id="ARBA00023002"/>
    </source>
</evidence>
<evidence type="ECO:0000256" key="1">
    <source>
        <dbReference type="ARBA" id="ARBA00006484"/>
    </source>
</evidence>
<dbReference type="PANTHER" id="PTHR43639:SF1">
    <property type="entry name" value="SHORT-CHAIN DEHYDROGENASE_REDUCTASE FAMILY PROTEIN"/>
    <property type="match status" value="1"/>
</dbReference>
<dbReference type="Gene3D" id="3.40.50.720">
    <property type="entry name" value="NAD(P)-binding Rossmann-like Domain"/>
    <property type="match status" value="1"/>
</dbReference>
<keyword evidence="4" id="KW-1185">Reference proteome</keyword>
<dbReference type="PANTHER" id="PTHR43639">
    <property type="entry name" value="OXIDOREDUCTASE, SHORT-CHAIN DEHYDROGENASE/REDUCTASE FAMILY (AFU_ORTHOLOGUE AFUA_5G02870)"/>
    <property type="match status" value="1"/>
</dbReference>
<dbReference type="Pfam" id="PF13561">
    <property type="entry name" value="adh_short_C2"/>
    <property type="match status" value="1"/>
</dbReference>
<comment type="similarity">
    <text evidence="1">Belongs to the short-chain dehydrogenases/reductases (SDR) family.</text>
</comment>
<dbReference type="CDD" id="cd05233">
    <property type="entry name" value="SDR_c"/>
    <property type="match status" value="1"/>
</dbReference>
<organism evidence="3 4">
    <name type="scientific">Paenibacillus chartarius</name>
    <dbReference type="NCBI Taxonomy" id="747481"/>
    <lineage>
        <taxon>Bacteria</taxon>
        <taxon>Bacillati</taxon>
        <taxon>Bacillota</taxon>
        <taxon>Bacilli</taxon>
        <taxon>Bacillales</taxon>
        <taxon>Paenibacillaceae</taxon>
        <taxon>Paenibacillus</taxon>
    </lineage>
</organism>
<dbReference type="EC" id="1.1.1.-" evidence="3"/>
<sequence>MSKRVVFITDADSKSGQALVRRFARDGSGLLLNSVSGGEALQECLDSARAFGCEAVVANIDLCRSAEVAALLAEAETKLGSVDVLLHNQCAISPAGVEHGDEAAFLNIVQANAKTAFFCTQAVGKQMAARGSGAVVFVGSIHADKPAGASMPFSASQGAVKMLAREAALFLGRYGVRVNMIEMGPVEGAAEQFRSDISALYDSYRYKVPSGLPGTYEDMAELAYFLAGAESRYVNGADIRLDGGFLMHYMDHRMKKPDDLEVDPA</sequence>
<reference evidence="3 4" key="1">
    <citation type="submission" date="2024-09" db="EMBL/GenBank/DDBJ databases">
        <authorList>
            <person name="Sun Q."/>
            <person name="Mori K."/>
        </authorList>
    </citation>
    <scope>NUCLEOTIDE SEQUENCE [LARGE SCALE GENOMIC DNA]</scope>
    <source>
        <strain evidence="3 4">CCM 7759</strain>
    </source>
</reference>
<evidence type="ECO:0000313" key="3">
    <source>
        <dbReference type="EMBL" id="MFC0212995.1"/>
    </source>
</evidence>
<name>A0ABV6DK07_9BACL</name>
<dbReference type="PRINTS" id="PR00081">
    <property type="entry name" value="GDHRDH"/>
</dbReference>
<dbReference type="EMBL" id="JBHLWN010000044">
    <property type="protein sequence ID" value="MFC0212995.1"/>
    <property type="molecule type" value="Genomic_DNA"/>
</dbReference>
<evidence type="ECO:0000313" key="4">
    <source>
        <dbReference type="Proteomes" id="UP001589776"/>
    </source>
</evidence>